<evidence type="ECO:0000259" key="2">
    <source>
        <dbReference type="Pfam" id="PF02470"/>
    </source>
</evidence>
<dbReference type="PATRIC" id="fig|1003195.11.peg.4710"/>
<dbReference type="HOGENOM" id="CLU_032980_1_0_11"/>
<evidence type="ECO:0000256" key="1">
    <source>
        <dbReference type="SAM" id="MobiDB-lite"/>
    </source>
</evidence>
<name>F8JUH4_STREN</name>
<dbReference type="STRING" id="1003195.SCATT_32250"/>
<dbReference type="GO" id="GO:0005576">
    <property type="term" value="C:extracellular region"/>
    <property type="evidence" value="ECO:0007669"/>
    <property type="project" value="TreeGrafter"/>
</dbReference>
<dbReference type="InterPro" id="IPR052336">
    <property type="entry name" value="MlaD_Phospholipid_Transporter"/>
</dbReference>
<dbReference type="RefSeq" id="WP_014143961.1">
    <property type="nucleotide sequence ID" value="NC_016111.1"/>
</dbReference>
<feature type="region of interest" description="Disordered" evidence="1">
    <location>
        <begin position="347"/>
        <end position="387"/>
    </location>
</feature>
<sequence>MLTLAARLKNLAFLVIAVLVLGYLAVRYAGLGPYLGMRGYYAVRAELPSSGGLFEHAEVTYRGVRVGTVGPITLTADGVEAQLRIDDSAPPIPARLHAVVADLSAVGEQYIDLRPTTDGGPYLADGARVPAAETSVPAPVTNLLTSVDNLTASVPLTSLRTVVGELGDAFAGQAGNLQALLDNGSKFVASADQALPTDRTLMRDGATVLRTQADEGQAISGFATGARELAGQLAASDTDLRRVIAAAPEAAGQVSALLRDLDPDLSVVLANLLTTSEVAVTRQHGTEELLVRLPALAAAGSTAVTPAGARFGMAVTFFAPLPCTAGYAGTTYRNGLDVSPGPAWNTGARCTAPPGSGTDVRGSANAPSGGPVPSPARPGSLLPHAAGAQGLPGALSLPALPSGGPSGMAGLLGLGGGR</sequence>
<gene>
    <name evidence="3" type="ordered locus">SCATT_32250</name>
</gene>
<dbReference type="AlphaFoldDB" id="F8JUH4"/>
<dbReference type="EMBL" id="CP003219">
    <property type="protein sequence ID" value="AEW95596.1"/>
    <property type="molecule type" value="Genomic_DNA"/>
</dbReference>
<dbReference type="Pfam" id="PF02470">
    <property type="entry name" value="MlaD"/>
    <property type="match status" value="1"/>
</dbReference>
<evidence type="ECO:0000313" key="3">
    <source>
        <dbReference type="EMBL" id="AEW95596.1"/>
    </source>
</evidence>
<proteinExistence type="predicted"/>
<dbReference type="KEGG" id="scy:SCATT_32250"/>
<evidence type="ECO:0000313" key="4">
    <source>
        <dbReference type="Proteomes" id="UP000007842"/>
    </source>
</evidence>
<dbReference type="InterPro" id="IPR003399">
    <property type="entry name" value="Mce/MlaD"/>
</dbReference>
<dbReference type="OrthoDB" id="4741753at2"/>
<feature type="domain" description="Mce/MlaD" evidence="2">
    <location>
        <begin position="40"/>
        <end position="115"/>
    </location>
</feature>
<dbReference type="KEGG" id="sct:SCAT_3229"/>
<reference evidence="4" key="1">
    <citation type="submission" date="2011-12" db="EMBL/GenBank/DDBJ databases">
        <title>Complete genome sequence of Streptomyces cattleya strain DSM 46488.</title>
        <authorList>
            <person name="Ou H.-Y."/>
            <person name="Li P."/>
            <person name="Zhao C."/>
            <person name="O'Hagan D."/>
            <person name="Deng Z."/>
        </authorList>
    </citation>
    <scope>NUCLEOTIDE SEQUENCE [LARGE SCALE GENOMIC DNA]</scope>
    <source>
        <strain evidence="4">ATCC 35852 / DSM 46488 / JCM 4925 / NBRC 14057 / NRRL 8057</strain>
    </source>
</reference>
<organism evidence="3 4">
    <name type="scientific">Streptantibioticus cattleyicolor (strain ATCC 35852 / DSM 46488 / JCM 4925 / NBRC 14057 / NRRL 8057)</name>
    <name type="common">Streptomyces cattleya</name>
    <dbReference type="NCBI Taxonomy" id="1003195"/>
    <lineage>
        <taxon>Bacteria</taxon>
        <taxon>Bacillati</taxon>
        <taxon>Actinomycetota</taxon>
        <taxon>Actinomycetes</taxon>
        <taxon>Kitasatosporales</taxon>
        <taxon>Streptomycetaceae</taxon>
        <taxon>Streptantibioticus</taxon>
    </lineage>
</organism>
<dbReference type="PANTHER" id="PTHR33371:SF16">
    <property type="entry name" value="MCE-FAMILY PROTEIN MCE3F"/>
    <property type="match status" value="1"/>
</dbReference>
<dbReference type="eggNOG" id="COG1463">
    <property type="taxonomic scope" value="Bacteria"/>
</dbReference>
<dbReference type="InterPro" id="IPR005693">
    <property type="entry name" value="Mce"/>
</dbReference>
<accession>F8JUH4</accession>
<keyword evidence="4" id="KW-1185">Reference proteome</keyword>
<accession>G8WZZ5</accession>
<dbReference type="NCBIfam" id="TIGR00996">
    <property type="entry name" value="Mtu_fam_mce"/>
    <property type="match status" value="1"/>
</dbReference>
<dbReference type="Proteomes" id="UP000007842">
    <property type="component" value="Chromosome"/>
</dbReference>
<protein>
    <submittedName>
        <fullName evidence="3">Virulence factor Mce family protein</fullName>
    </submittedName>
</protein>
<dbReference type="PANTHER" id="PTHR33371">
    <property type="entry name" value="INTERMEMBRANE PHOSPHOLIPID TRANSPORT SYSTEM BINDING PROTEIN MLAD-RELATED"/>
    <property type="match status" value="1"/>
</dbReference>